<evidence type="ECO:0008006" key="3">
    <source>
        <dbReference type="Google" id="ProtNLM"/>
    </source>
</evidence>
<feature type="non-terminal residue" evidence="1">
    <location>
        <position position="66"/>
    </location>
</feature>
<dbReference type="InterPro" id="IPR036179">
    <property type="entry name" value="Ig-like_dom_sf"/>
</dbReference>
<gene>
    <name evidence="1" type="ORF">FQV24_0003087</name>
</gene>
<evidence type="ECO:0000313" key="2">
    <source>
        <dbReference type="Proteomes" id="UP000785099"/>
    </source>
</evidence>
<proteinExistence type="predicted"/>
<dbReference type="InterPro" id="IPR013783">
    <property type="entry name" value="Ig-like_fold"/>
</dbReference>
<dbReference type="Gene3D" id="2.60.40.10">
    <property type="entry name" value="Immunoglobulins"/>
    <property type="match status" value="1"/>
</dbReference>
<evidence type="ECO:0000313" key="1">
    <source>
        <dbReference type="EMBL" id="KAF1435709.1"/>
    </source>
</evidence>
<comment type="caution">
    <text evidence="1">The sequence shown here is derived from an EMBL/GenBank/DDBJ whole genome shotgun (WGS) entry which is preliminary data.</text>
</comment>
<dbReference type="EMBL" id="VUKU01012395">
    <property type="protein sequence ID" value="KAF1435709.1"/>
    <property type="molecule type" value="Genomic_DNA"/>
</dbReference>
<dbReference type="Proteomes" id="UP000785099">
    <property type="component" value="Unassembled WGS sequence"/>
</dbReference>
<dbReference type="SUPFAM" id="SSF48726">
    <property type="entry name" value="Immunoglobulin"/>
    <property type="match status" value="1"/>
</dbReference>
<dbReference type="AlphaFoldDB" id="A0A8J4MR13"/>
<organism evidence="1 2">
    <name type="scientific">Spheniscus mendiculus</name>
    <name type="common">Galapagos penguin</name>
    <dbReference type="NCBI Taxonomy" id="156760"/>
    <lineage>
        <taxon>Eukaryota</taxon>
        <taxon>Metazoa</taxon>
        <taxon>Chordata</taxon>
        <taxon>Craniata</taxon>
        <taxon>Vertebrata</taxon>
        <taxon>Euteleostomi</taxon>
        <taxon>Archelosauria</taxon>
        <taxon>Archosauria</taxon>
        <taxon>Dinosauria</taxon>
        <taxon>Saurischia</taxon>
        <taxon>Theropoda</taxon>
        <taxon>Coelurosauria</taxon>
        <taxon>Aves</taxon>
        <taxon>Neognathae</taxon>
        <taxon>Neoaves</taxon>
        <taxon>Aequornithes</taxon>
        <taxon>Sphenisciformes</taxon>
        <taxon>Spheniscidae</taxon>
        <taxon>Spheniscus</taxon>
    </lineage>
</organism>
<sequence>ILTAEKSKVVSPSTGHFSRRAVFQQETLSLQISPVSTADSGVYWAEFEDTSGVVTVLCFRVSVWGE</sequence>
<reference evidence="1 2" key="1">
    <citation type="journal article" date="2019" name="Gigascience">
        <title>High-coverage genomes to elucidate the evolution of penguins.</title>
        <authorList>
            <person name="Pan H."/>
            <person name="Cole T.L."/>
            <person name="Bi X."/>
            <person name="Fang M."/>
            <person name="Zhou C."/>
            <person name="Yang Z."/>
            <person name="Ksepka D.T."/>
            <person name="Hart T."/>
            <person name="Bouzat J.L."/>
            <person name="Argilla L.S."/>
            <person name="Bertelsen M.F."/>
            <person name="Boersma P.D."/>
            <person name="Bost C.A."/>
            <person name="Cherel Y."/>
            <person name="Dann P."/>
            <person name="Fiddaman S.R."/>
            <person name="Howard P."/>
            <person name="Labuschagne K."/>
            <person name="Mattern T."/>
            <person name="Miller G."/>
            <person name="Parker P."/>
            <person name="Phillips R.A."/>
            <person name="Quillfeldt P."/>
            <person name="Ryan P.G."/>
            <person name="Taylor H."/>
            <person name="Thompson D.R."/>
            <person name="Young M.J."/>
            <person name="Ellegaard M.R."/>
            <person name="Gilbert M.T.P."/>
            <person name="Sinding M.S."/>
            <person name="Pacheco G."/>
            <person name="Shepherd L.D."/>
            <person name="Tennyson A.J.D."/>
            <person name="Grosser S."/>
            <person name="Kay E."/>
            <person name="Nupen L.J."/>
            <person name="Ellenberg U."/>
            <person name="Houston D.M."/>
            <person name="Reeve A.H."/>
            <person name="Johnson K."/>
            <person name="Masello J.F."/>
            <person name="Stracke T."/>
            <person name="McKinlay B."/>
            <person name="Borboroglu P.G."/>
            <person name="Zhang D.X."/>
            <person name="Zhang G."/>
        </authorList>
    </citation>
    <scope>NUCLEOTIDE SEQUENCE [LARGE SCALE GENOMIC DNA]</scope>
    <source>
        <strain evidence="1">GAPE 212</strain>
    </source>
</reference>
<protein>
    <recommendedName>
        <fullName evidence="3">Immunoglobulin V-set domain-containing protein</fullName>
    </recommendedName>
</protein>
<accession>A0A8J4MR13</accession>
<keyword evidence="2" id="KW-1185">Reference proteome</keyword>
<name>A0A8J4MR13_SPHME</name>
<feature type="non-terminal residue" evidence="1">
    <location>
        <position position="1"/>
    </location>
</feature>